<feature type="transmembrane region" description="Helical" evidence="1">
    <location>
        <begin position="126"/>
        <end position="143"/>
    </location>
</feature>
<comment type="caution">
    <text evidence="2">The sequence shown here is derived from an EMBL/GenBank/DDBJ whole genome shotgun (WGS) entry which is preliminary data.</text>
</comment>
<evidence type="ECO:0000313" key="3">
    <source>
        <dbReference type="Proteomes" id="UP001356170"/>
    </source>
</evidence>
<evidence type="ECO:0000256" key="1">
    <source>
        <dbReference type="SAM" id="Phobius"/>
    </source>
</evidence>
<proteinExistence type="predicted"/>
<feature type="transmembrane region" description="Helical" evidence="1">
    <location>
        <begin position="150"/>
        <end position="170"/>
    </location>
</feature>
<organism evidence="2 3">
    <name type="scientific">Aquilutibacter rugosus</name>
    <dbReference type="NCBI Taxonomy" id="3115820"/>
    <lineage>
        <taxon>Bacteria</taxon>
        <taxon>Pseudomonadati</taxon>
        <taxon>Pseudomonadota</taxon>
        <taxon>Gammaproteobacteria</taxon>
        <taxon>Lysobacterales</taxon>
        <taxon>Lysobacteraceae</taxon>
        <taxon>Aquilutibacter</taxon>
    </lineage>
</organism>
<protein>
    <submittedName>
        <fullName evidence="2">Uncharacterized protein</fullName>
    </submittedName>
</protein>
<evidence type="ECO:0000313" key="2">
    <source>
        <dbReference type="EMBL" id="MEF2156340.1"/>
    </source>
</evidence>
<sequence>MVTSAYKLKHWPPFLARLQFAVLSLVVLLALIALGMRGWMHVGPGALAAHGSDAAWLWRLGTMVLPAVLTAAISGRWWWKAQQSPVRIAALLILMSALGSLALALWPLRLDTPLDPINAKAGLAYALWWLSGTAAAVVAAFGLKKPIVTVIAALLVGLAGLQISGVLNLTSPALVGWLQLLLFALGLDQWVRVTYTKEFTQRQSPEVQP</sequence>
<keyword evidence="1" id="KW-0472">Membrane</keyword>
<feature type="transmembrane region" description="Helical" evidence="1">
    <location>
        <begin position="86"/>
        <end position="106"/>
    </location>
</feature>
<dbReference type="Proteomes" id="UP001356170">
    <property type="component" value="Unassembled WGS sequence"/>
</dbReference>
<keyword evidence="1" id="KW-1133">Transmembrane helix</keyword>
<name>A0ABU7V0N6_9GAMM</name>
<feature type="transmembrane region" description="Helical" evidence="1">
    <location>
        <begin position="56"/>
        <end position="79"/>
    </location>
</feature>
<keyword evidence="3" id="KW-1185">Reference proteome</keyword>
<accession>A0ABU7V0N6</accession>
<feature type="transmembrane region" description="Helical" evidence="1">
    <location>
        <begin position="176"/>
        <end position="195"/>
    </location>
</feature>
<dbReference type="RefSeq" id="WP_331704141.1">
    <property type="nucleotide sequence ID" value="NZ_JAZHBO010000002.1"/>
</dbReference>
<feature type="transmembrane region" description="Helical" evidence="1">
    <location>
        <begin position="14"/>
        <end position="36"/>
    </location>
</feature>
<keyword evidence="1" id="KW-0812">Transmembrane</keyword>
<reference evidence="2 3" key="1">
    <citation type="submission" date="2024-01" db="EMBL/GenBank/DDBJ databases">
        <title>Novel species of the genus Luteimonas isolated from rivers.</title>
        <authorList>
            <person name="Lu H."/>
        </authorList>
    </citation>
    <scope>NUCLEOTIDE SEQUENCE [LARGE SCALE GENOMIC DNA]</scope>
    <source>
        <strain evidence="2 3">FXH3W</strain>
    </source>
</reference>
<dbReference type="EMBL" id="JAZHBO010000002">
    <property type="protein sequence ID" value="MEF2156340.1"/>
    <property type="molecule type" value="Genomic_DNA"/>
</dbReference>
<gene>
    <name evidence="2" type="ORF">V3390_08905</name>
</gene>